<reference evidence="5 6" key="1">
    <citation type="submission" date="2023-07" db="EMBL/GenBank/DDBJ databases">
        <title>Sorghum-associated microbial communities from plants grown in Nebraska, USA.</title>
        <authorList>
            <person name="Schachtman D."/>
        </authorList>
    </citation>
    <scope>NUCLEOTIDE SEQUENCE [LARGE SCALE GENOMIC DNA]</scope>
    <source>
        <strain evidence="5 6">BE248</strain>
    </source>
</reference>
<dbReference type="PANTHER" id="PTHR11496:SF102">
    <property type="entry name" value="ALCOHOL DEHYDROGENASE 4"/>
    <property type="match status" value="1"/>
</dbReference>
<dbReference type="Pfam" id="PF00465">
    <property type="entry name" value="Fe-ADH"/>
    <property type="match status" value="1"/>
</dbReference>
<gene>
    <name evidence="5" type="ORF">J2X11_000566</name>
</gene>
<comment type="caution">
    <text evidence="5">The sequence shown here is derived from an EMBL/GenBank/DDBJ whole genome shotgun (WGS) entry which is preliminary data.</text>
</comment>
<dbReference type="EMBL" id="JAVDWH010000001">
    <property type="protein sequence ID" value="MDR7085727.1"/>
    <property type="molecule type" value="Genomic_DNA"/>
</dbReference>
<dbReference type="Pfam" id="PF25137">
    <property type="entry name" value="ADH_Fe_C"/>
    <property type="match status" value="1"/>
</dbReference>
<dbReference type="InterPro" id="IPR039697">
    <property type="entry name" value="Alcohol_dehydrogenase_Fe"/>
</dbReference>
<organism evidence="5 6">
    <name type="scientific">Aeromicrobium panaciterrae</name>
    <dbReference type="NCBI Taxonomy" id="363861"/>
    <lineage>
        <taxon>Bacteria</taxon>
        <taxon>Bacillati</taxon>
        <taxon>Actinomycetota</taxon>
        <taxon>Actinomycetes</taxon>
        <taxon>Propionibacteriales</taxon>
        <taxon>Nocardioidaceae</taxon>
        <taxon>Aeromicrobium</taxon>
    </lineage>
</organism>
<proteinExistence type="inferred from homology"/>
<dbReference type="InterPro" id="IPR001670">
    <property type="entry name" value="ADH_Fe/GldA"/>
</dbReference>
<keyword evidence="6" id="KW-1185">Reference proteome</keyword>
<dbReference type="InterPro" id="IPR056798">
    <property type="entry name" value="ADH_Fe_C"/>
</dbReference>
<feature type="domain" description="Alcohol dehydrogenase iron-type/glycerol dehydrogenase GldA" evidence="3">
    <location>
        <begin position="13"/>
        <end position="175"/>
    </location>
</feature>
<dbReference type="InterPro" id="IPR035873">
    <property type="entry name" value="PhpC"/>
</dbReference>
<evidence type="ECO:0000259" key="3">
    <source>
        <dbReference type="Pfam" id="PF00465"/>
    </source>
</evidence>
<dbReference type="RefSeq" id="WP_309966571.1">
    <property type="nucleotide sequence ID" value="NZ_JAVDWH010000001.1"/>
</dbReference>
<evidence type="ECO:0000313" key="6">
    <source>
        <dbReference type="Proteomes" id="UP001257739"/>
    </source>
</evidence>
<protein>
    <submittedName>
        <fullName evidence="5">Alcohol dehydrogenase class IV</fullName>
    </submittedName>
</protein>
<sequence>MTALPADDGRPGLFGPKSLAEIPRVVRELGLSRLLLVTGKSSFTASGAADVLPALGEVATIHQWSDFSPNPSVEDVISGVAQAQSFKPDGIIAIGGGSALDMAKLLSVFVDKDPDEIREAIRTNTVTGRTPALILVPTTSGSGSEATHFAVVYIDKEKYSVAHQSLLPDFVILDPSLTESASAYQKATSVIDAFAQAVESRWARGATLASQSFADAALVDLTSSAAPFVEGDSPASVLAARGSYLAGRAIDVSKTTGAHAMAYGLTSRHGVSHGHAVATTLGAFARVHAAAAAREGGDLERNLDGIAGLIGADGAHQVGDRIDEVARQLGLELRLEALGVPRSDLAVMAGEVNRERLANNPVALSEAELMELLDTCW</sequence>
<evidence type="ECO:0000256" key="1">
    <source>
        <dbReference type="ARBA" id="ARBA00007358"/>
    </source>
</evidence>
<dbReference type="SUPFAM" id="SSF56796">
    <property type="entry name" value="Dehydroquinate synthase-like"/>
    <property type="match status" value="1"/>
</dbReference>
<keyword evidence="2" id="KW-0560">Oxidoreductase</keyword>
<evidence type="ECO:0000313" key="5">
    <source>
        <dbReference type="EMBL" id="MDR7085727.1"/>
    </source>
</evidence>
<evidence type="ECO:0000259" key="4">
    <source>
        <dbReference type="Pfam" id="PF25137"/>
    </source>
</evidence>
<accession>A0ABU1UKK7</accession>
<evidence type="ECO:0000256" key="2">
    <source>
        <dbReference type="ARBA" id="ARBA00023002"/>
    </source>
</evidence>
<dbReference type="PANTHER" id="PTHR11496">
    <property type="entry name" value="ALCOHOL DEHYDROGENASE"/>
    <property type="match status" value="1"/>
</dbReference>
<name>A0ABU1UKK7_9ACTN</name>
<dbReference type="CDD" id="cd08182">
    <property type="entry name" value="HEPD"/>
    <property type="match status" value="1"/>
</dbReference>
<dbReference type="Gene3D" id="1.20.1090.10">
    <property type="entry name" value="Dehydroquinate synthase-like - alpha domain"/>
    <property type="match status" value="1"/>
</dbReference>
<dbReference type="Gene3D" id="3.40.50.1970">
    <property type="match status" value="1"/>
</dbReference>
<dbReference type="Proteomes" id="UP001257739">
    <property type="component" value="Unassembled WGS sequence"/>
</dbReference>
<comment type="similarity">
    <text evidence="1">Belongs to the iron-containing alcohol dehydrogenase family.</text>
</comment>
<feature type="domain" description="Fe-containing alcohol dehydrogenase-like C-terminal" evidence="4">
    <location>
        <begin position="187"/>
        <end position="375"/>
    </location>
</feature>